<evidence type="ECO:0000259" key="6">
    <source>
        <dbReference type="Pfam" id="PF17763"/>
    </source>
</evidence>
<evidence type="ECO:0000256" key="1">
    <source>
        <dbReference type="ARBA" id="ARBA00010518"/>
    </source>
</evidence>
<evidence type="ECO:0000256" key="2">
    <source>
        <dbReference type="ARBA" id="ARBA00012920"/>
    </source>
</evidence>
<organism evidence="7 8">
    <name type="scientific">Geomicrobium sediminis</name>
    <dbReference type="NCBI Taxonomy" id="1347788"/>
    <lineage>
        <taxon>Bacteria</taxon>
        <taxon>Bacillati</taxon>
        <taxon>Bacillota</taxon>
        <taxon>Bacilli</taxon>
        <taxon>Bacillales</taxon>
        <taxon>Geomicrobium</taxon>
    </lineage>
</organism>
<dbReference type="EC" id="3.5.1.1" evidence="2"/>
<keyword evidence="3 7" id="KW-0378">Hydrolase</keyword>
<dbReference type="InterPro" id="IPR006034">
    <property type="entry name" value="Asparaginase/glutaminase-like"/>
</dbReference>
<dbReference type="InterPro" id="IPR020827">
    <property type="entry name" value="Asparaginase/glutaminase_AS1"/>
</dbReference>
<dbReference type="PRINTS" id="PR00139">
    <property type="entry name" value="ASNGLNASE"/>
</dbReference>
<evidence type="ECO:0000256" key="3">
    <source>
        <dbReference type="ARBA" id="ARBA00022801"/>
    </source>
</evidence>
<comment type="similarity">
    <text evidence="1">Belongs to the asparaginase 1 family.</text>
</comment>
<dbReference type="SMART" id="SM00870">
    <property type="entry name" value="Asparaginase"/>
    <property type="match status" value="1"/>
</dbReference>
<dbReference type="InterPro" id="IPR027474">
    <property type="entry name" value="L-asparaginase_N"/>
</dbReference>
<dbReference type="PANTHER" id="PTHR11707:SF28">
    <property type="entry name" value="60 KDA LYSOPHOSPHOLIPASE"/>
    <property type="match status" value="1"/>
</dbReference>
<dbReference type="PANTHER" id="PTHR11707">
    <property type="entry name" value="L-ASPARAGINASE"/>
    <property type="match status" value="1"/>
</dbReference>
<dbReference type="InterPro" id="IPR037152">
    <property type="entry name" value="L-asparaginase_N_sf"/>
</dbReference>
<sequence length="324" mass="36037">MQTICLLATGGTIASKQTKEGRLVAGELSGEELVNSLNTPFDIHLKIDSVLSKPSIHIMYEDLWDIRKKVVENLRAKDISGVVVTTGTDTLEEVAYFLDLTVQTSKPVIVTGSQRGPEQVGSDAFVNLRNALIAAADERVKDLGTVVIFNERIFSAKYVRKEHASNIQGFNAFGYGYFGIIDNDQVHLFQKPITKEAYVLDDDYKPSKSYEIEIVKVHLGATNRLLEFVLQDERTSAVILEGVGRGQVPKNFMPSIREAKIPIVVTTSAVEGEVYPSYEYEGSTYDLLNHDVILGKDYSSKKAKIKMYVLLATGQDSFQQAFER</sequence>
<dbReference type="SUPFAM" id="SSF53774">
    <property type="entry name" value="Glutaminase/Asparaginase"/>
    <property type="match status" value="1"/>
</dbReference>
<dbReference type="Gene3D" id="3.40.50.40">
    <property type="match status" value="1"/>
</dbReference>
<dbReference type="EMBL" id="JAFBEC010000007">
    <property type="protein sequence ID" value="MBM7633557.1"/>
    <property type="molecule type" value="Genomic_DNA"/>
</dbReference>
<proteinExistence type="inferred from homology"/>
<dbReference type="PROSITE" id="PS51732">
    <property type="entry name" value="ASN_GLN_ASE_3"/>
    <property type="match status" value="1"/>
</dbReference>
<gene>
    <name evidence="7" type="ORF">JOD17_002651</name>
</gene>
<dbReference type="PROSITE" id="PS00144">
    <property type="entry name" value="ASN_GLN_ASE_1"/>
    <property type="match status" value="1"/>
</dbReference>
<dbReference type="SFLD" id="SFLDS00057">
    <property type="entry name" value="Glutaminase/Asparaginase"/>
    <property type="match status" value="1"/>
</dbReference>
<feature type="domain" description="Asparaginase/glutaminase C-terminal" evidence="6">
    <location>
        <begin position="212"/>
        <end position="317"/>
    </location>
</feature>
<dbReference type="PIRSF" id="PIRSF001220">
    <property type="entry name" value="L-ASNase_gatD"/>
    <property type="match status" value="1"/>
</dbReference>
<dbReference type="InterPro" id="IPR040919">
    <property type="entry name" value="Asparaginase_C"/>
</dbReference>
<dbReference type="GO" id="GO:0004067">
    <property type="term" value="F:asparaginase activity"/>
    <property type="evidence" value="ECO:0007669"/>
    <property type="project" value="UniProtKB-EC"/>
</dbReference>
<dbReference type="InterPro" id="IPR004550">
    <property type="entry name" value="AsnASE_II"/>
</dbReference>
<dbReference type="Gene3D" id="3.40.50.1170">
    <property type="entry name" value="L-asparaginase, N-terminal domain"/>
    <property type="match status" value="1"/>
</dbReference>
<feature type="domain" description="L-asparaginase N-terminal" evidence="5">
    <location>
        <begin position="4"/>
        <end position="193"/>
    </location>
</feature>
<dbReference type="Pfam" id="PF17763">
    <property type="entry name" value="Asparaginase_C"/>
    <property type="match status" value="1"/>
</dbReference>
<dbReference type="InterPro" id="IPR036152">
    <property type="entry name" value="Asp/glu_Ase-like_sf"/>
</dbReference>
<evidence type="ECO:0000313" key="8">
    <source>
        <dbReference type="Proteomes" id="UP000741863"/>
    </source>
</evidence>
<accession>A0ABS2PE36</accession>
<dbReference type="Proteomes" id="UP000741863">
    <property type="component" value="Unassembled WGS sequence"/>
</dbReference>
<dbReference type="RefSeq" id="WP_204698261.1">
    <property type="nucleotide sequence ID" value="NZ_JAFBEC010000007.1"/>
</dbReference>
<dbReference type="PIRSF" id="PIRSF500176">
    <property type="entry name" value="L_ASNase"/>
    <property type="match status" value="1"/>
</dbReference>
<evidence type="ECO:0000313" key="7">
    <source>
        <dbReference type="EMBL" id="MBM7633557.1"/>
    </source>
</evidence>
<evidence type="ECO:0000256" key="4">
    <source>
        <dbReference type="PROSITE-ProRule" id="PRU10099"/>
    </source>
</evidence>
<evidence type="ECO:0000259" key="5">
    <source>
        <dbReference type="Pfam" id="PF00710"/>
    </source>
</evidence>
<keyword evidence="8" id="KW-1185">Reference proteome</keyword>
<protein>
    <recommendedName>
        <fullName evidence="2">asparaginase</fullName>
        <ecNumber evidence="2">3.5.1.1</ecNumber>
    </recommendedName>
</protein>
<dbReference type="InterPro" id="IPR027473">
    <property type="entry name" value="L-asparaginase_C"/>
</dbReference>
<dbReference type="CDD" id="cd08964">
    <property type="entry name" value="L-asparaginase_II"/>
    <property type="match status" value="1"/>
</dbReference>
<name>A0ABS2PE36_9BACL</name>
<comment type="caution">
    <text evidence="7">The sequence shown here is derived from an EMBL/GenBank/DDBJ whole genome shotgun (WGS) entry which is preliminary data.</text>
</comment>
<reference evidence="7 8" key="1">
    <citation type="submission" date="2021-01" db="EMBL/GenBank/DDBJ databases">
        <title>Genomic Encyclopedia of Type Strains, Phase IV (KMG-IV): sequencing the most valuable type-strain genomes for metagenomic binning, comparative biology and taxonomic classification.</title>
        <authorList>
            <person name="Goeker M."/>
        </authorList>
    </citation>
    <scope>NUCLEOTIDE SEQUENCE [LARGE SCALE GENOMIC DNA]</scope>
    <source>
        <strain evidence="7 8">DSM 25540</strain>
    </source>
</reference>
<feature type="active site" evidence="4">
    <location>
        <position position="12"/>
    </location>
</feature>
<dbReference type="Pfam" id="PF00710">
    <property type="entry name" value="Asparaginase"/>
    <property type="match status" value="1"/>
</dbReference>